<name>A0ABR3LMA8_9TELE</name>
<comment type="caution">
    <text evidence="1">The sequence shown here is derived from an EMBL/GenBank/DDBJ whole genome shotgun (WGS) entry which is preliminary data.</text>
</comment>
<proteinExistence type="predicted"/>
<dbReference type="Proteomes" id="UP001558613">
    <property type="component" value="Unassembled WGS sequence"/>
</dbReference>
<evidence type="ECO:0000313" key="1">
    <source>
        <dbReference type="EMBL" id="KAL1252879.1"/>
    </source>
</evidence>
<reference evidence="1 2" key="1">
    <citation type="submission" date="2023-09" db="EMBL/GenBank/DDBJ databases">
        <authorList>
            <person name="Wang M."/>
        </authorList>
    </citation>
    <scope>NUCLEOTIDE SEQUENCE [LARGE SCALE GENOMIC DNA]</scope>
    <source>
        <strain evidence="1">GT-2023</strain>
        <tissue evidence="1">Liver</tissue>
    </source>
</reference>
<accession>A0ABR3LMA8</accession>
<keyword evidence="2" id="KW-1185">Reference proteome</keyword>
<protein>
    <submittedName>
        <fullName evidence="1">Uncharacterized protein</fullName>
    </submittedName>
</protein>
<sequence length="103" mass="12127">MNLRRNRRLRFPRRSSVGVCCRFMQRCKLPPPPRNFKQCSSIKSHIAKLSFPDTCARETPGDWVLLRSLHWYSRNGSRFAGHLQTLLERWQNSLKNVSSWIGV</sequence>
<gene>
    <name evidence="1" type="ORF">QQF64_017572</name>
</gene>
<dbReference type="EMBL" id="JAYMGO010000021">
    <property type="protein sequence ID" value="KAL1252879.1"/>
    <property type="molecule type" value="Genomic_DNA"/>
</dbReference>
<evidence type="ECO:0000313" key="2">
    <source>
        <dbReference type="Proteomes" id="UP001558613"/>
    </source>
</evidence>
<organism evidence="1 2">
    <name type="scientific">Cirrhinus molitorella</name>
    <name type="common">mud carp</name>
    <dbReference type="NCBI Taxonomy" id="172907"/>
    <lineage>
        <taxon>Eukaryota</taxon>
        <taxon>Metazoa</taxon>
        <taxon>Chordata</taxon>
        <taxon>Craniata</taxon>
        <taxon>Vertebrata</taxon>
        <taxon>Euteleostomi</taxon>
        <taxon>Actinopterygii</taxon>
        <taxon>Neopterygii</taxon>
        <taxon>Teleostei</taxon>
        <taxon>Ostariophysi</taxon>
        <taxon>Cypriniformes</taxon>
        <taxon>Cyprinidae</taxon>
        <taxon>Labeoninae</taxon>
        <taxon>Labeonini</taxon>
        <taxon>Cirrhinus</taxon>
    </lineage>
</organism>